<evidence type="ECO:0000256" key="2">
    <source>
        <dbReference type="ARBA" id="ARBA00019501"/>
    </source>
</evidence>
<dbReference type="InterPro" id="IPR043198">
    <property type="entry name" value="Cyclin/Ssn8"/>
</dbReference>
<keyword evidence="7" id="KW-1185">Reference proteome</keyword>
<dbReference type="Proteomes" id="UP000887566">
    <property type="component" value="Unplaced"/>
</dbReference>
<dbReference type="InterPro" id="IPR048055">
    <property type="entry name" value="Cyclin-Q_first_cyclin_box"/>
</dbReference>
<evidence type="ECO:0000313" key="7">
    <source>
        <dbReference type="Proteomes" id="UP000887566"/>
    </source>
</evidence>
<dbReference type="InterPro" id="IPR036915">
    <property type="entry name" value="Cyclin-like_sf"/>
</dbReference>
<protein>
    <recommendedName>
        <fullName evidence="2">Cyclin-Q</fullName>
    </recommendedName>
    <alternativeName>
        <fullName evidence="4">Cyclin-related protein FAM58A</fullName>
    </alternativeName>
</protein>
<feature type="domain" description="Cyclin-like" evidence="6">
    <location>
        <begin position="122"/>
        <end position="215"/>
    </location>
</feature>
<dbReference type="InterPro" id="IPR013763">
    <property type="entry name" value="Cyclin-like_dom"/>
</dbReference>
<evidence type="ECO:0000313" key="8">
    <source>
        <dbReference type="WBParaSite" id="PSAMB.scaffold27size109617.g590.t1"/>
    </source>
</evidence>
<keyword evidence="3 5" id="KW-0195">Cyclin</keyword>
<dbReference type="GO" id="GO:0006357">
    <property type="term" value="P:regulation of transcription by RNA polymerase II"/>
    <property type="evidence" value="ECO:0007669"/>
    <property type="project" value="InterPro"/>
</dbReference>
<accession>A0A914W0W4</accession>
<dbReference type="CDD" id="cd20535">
    <property type="entry name" value="CYCLIN_CCNM_CCNQ_rpt2"/>
    <property type="match status" value="1"/>
</dbReference>
<dbReference type="WBParaSite" id="PSAMB.scaffold27size109617.g590.t1">
    <property type="protein sequence ID" value="PSAMB.scaffold27size109617.g590.t1"/>
    <property type="gene ID" value="PSAMB.scaffold27size109617.g590"/>
</dbReference>
<evidence type="ECO:0000259" key="6">
    <source>
        <dbReference type="SMART" id="SM00385"/>
    </source>
</evidence>
<name>A0A914W0W4_9BILA</name>
<dbReference type="GO" id="GO:0016538">
    <property type="term" value="F:cyclin-dependent protein serine/threonine kinase regulator activity"/>
    <property type="evidence" value="ECO:0007669"/>
    <property type="project" value="InterPro"/>
</dbReference>
<dbReference type="InterPro" id="IPR048053">
    <property type="entry name" value="Cyclin-Q_second_cyclin_box"/>
</dbReference>
<sequence length="227" mass="26143">MLKHRKVFEYIMEAGVKLEAKSSTVAAAVVICYKFLNRMPPEESSVCPYTIGAACLYLAGKVEEDMLKIRDVTNVCYRVINPNKPPIEVDEDYWNLREGVGRLEYLVLRTMGFQLQLVHPHKFLLHYLVTLKHWLSPSAWERSPLAETAWTLLRDAYARPDWVTAHSPQTVAIICLNLALRIHSVDFPLAPEWYRILHSEMTSKKLITLSKELLCKLYEEQSADPRG</sequence>
<dbReference type="PIRSF" id="PIRSF028758">
    <property type="entry name" value="Cyclin, C/H/G types"/>
    <property type="match status" value="1"/>
</dbReference>
<dbReference type="Pfam" id="PF00134">
    <property type="entry name" value="Cyclin_N"/>
    <property type="match status" value="1"/>
</dbReference>
<dbReference type="Gene3D" id="1.10.472.10">
    <property type="entry name" value="Cyclin-like"/>
    <property type="match status" value="2"/>
</dbReference>
<organism evidence="7 8">
    <name type="scientific">Plectus sambesii</name>
    <dbReference type="NCBI Taxonomy" id="2011161"/>
    <lineage>
        <taxon>Eukaryota</taxon>
        <taxon>Metazoa</taxon>
        <taxon>Ecdysozoa</taxon>
        <taxon>Nematoda</taxon>
        <taxon>Chromadorea</taxon>
        <taxon>Plectida</taxon>
        <taxon>Plectina</taxon>
        <taxon>Plectoidea</taxon>
        <taxon>Plectidae</taxon>
        <taxon>Plectus</taxon>
    </lineage>
</organism>
<evidence type="ECO:0000256" key="5">
    <source>
        <dbReference type="RuleBase" id="RU000383"/>
    </source>
</evidence>
<evidence type="ECO:0000256" key="1">
    <source>
        <dbReference type="ARBA" id="ARBA00010390"/>
    </source>
</evidence>
<reference evidence="8" key="1">
    <citation type="submission" date="2022-11" db="UniProtKB">
        <authorList>
            <consortium name="WormBaseParasite"/>
        </authorList>
    </citation>
    <scope>IDENTIFICATION</scope>
</reference>
<dbReference type="InterPro" id="IPR006671">
    <property type="entry name" value="Cyclin_N"/>
</dbReference>
<dbReference type="SUPFAM" id="SSF47954">
    <property type="entry name" value="Cyclin-like"/>
    <property type="match status" value="2"/>
</dbReference>
<dbReference type="SMART" id="SM00385">
    <property type="entry name" value="CYCLIN"/>
    <property type="match status" value="2"/>
</dbReference>
<dbReference type="CDD" id="cd20534">
    <property type="entry name" value="CYCLIN_CCNM_CCNQ_rpt1"/>
    <property type="match status" value="1"/>
</dbReference>
<proteinExistence type="inferred from homology"/>
<dbReference type="AlphaFoldDB" id="A0A914W0W4"/>
<comment type="similarity">
    <text evidence="1">Belongs to the cyclin family. Cyclin-like FAM58 subfamily.</text>
</comment>
<feature type="domain" description="Cyclin-like" evidence="6">
    <location>
        <begin position="9"/>
        <end position="109"/>
    </location>
</feature>
<evidence type="ECO:0000256" key="4">
    <source>
        <dbReference type="ARBA" id="ARBA00032419"/>
    </source>
</evidence>
<evidence type="ECO:0000256" key="3">
    <source>
        <dbReference type="ARBA" id="ARBA00023127"/>
    </source>
</evidence>
<dbReference type="PANTHER" id="PTHR10026">
    <property type="entry name" value="CYCLIN"/>
    <property type="match status" value="1"/>
</dbReference>